<name>A0ABV4CYQ3_9BACT</name>
<dbReference type="RefSeq" id="WP_369863498.1">
    <property type="nucleotide sequence ID" value="NZ_JBCLPP010000022.1"/>
</dbReference>
<dbReference type="Proteomes" id="UP001565200">
    <property type="component" value="Unassembled WGS sequence"/>
</dbReference>
<feature type="non-terminal residue" evidence="1">
    <location>
        <position position="77"/>
    </location>
</feature>
<keyword evidence="2" id="KW-1185">Reference proteome</keyword>
<evidence type="ECO:0000313" key="2">
    <source>
        <dbReference type="Proteomes" id="UP001565200"/>
    </source>
</evidence>
<proteinExistence type="predicted"/>
<accession>A0ABV4CYQ3</accession>
<protein>
    <submittedName>
        <fullName evidence="1">Uncharacterized protein</fullName>
    </submittedName>
</protein>
<sequence length="77" mass="8590">MRLLNDDYVCGRDAGSTSSGVTRMAIRLRGRRTTGASTCLLHFTLQPADFEGVSGFSRWVVRCQEYNVASLNMKNLM</sequence>
<comment type="caution">
    <text evidence="1">The sequence shown here is derived from an EMBL/GenBank/DDBJ whole genome shotgun (WGS) entry which is preliminary data.</text>
</comment>
<dbReference type="EMBL" id="JBCLPP010000022">
    <property type="protein sequence ID" value="MEY8245680.1"/>
    <property type="molecule type" value="Genomic_DNA"/>
</dbReference>
<evidence type="ECO:0000313" key="1">
    <source>
        <dbReference type="EMBL" id="MEY8245680.1"/>
    </source>
</evidence>
<organism evidence="1 2">
    <name type="scientific">Heminiphilus faecis</name>
    <dbReference type="NCBI Taxonomy" id="2601703"/>
    <lineage>
        <taxon>Bacteria</taxon>
        <taxon>Pseudomonadati</taxon>
        <taxon>Bacteroidota</taxon>
        <taxon>Bacteroidia</taxon>
        <taxon>Bacteroidales</taxon>
        <taxon>Muribaculaceae</taxon>
        <taxon>Heminiphilus</taxon>
    </lineage>
</organism>
<reference evidence="1 2" key="1">
    <citation type="submission" date="2024-03" db="EMBL/GenBank/DDBJ databases">
        <title>Mouse gut bacterial collection (mGBC) of GemPharmatech.</title>
        <authorList>
            <person name="He Y."/>
            <person name="Dong L."/>
            <person name="Wu D."/>
            <person name="Gao X."/>
            <person name="Lin Z."/>
        </authorList>
    </citation>
    <scope>NUCLEOTIDE SEQUENCE [LARGE SCALE GENOMIC DNA]</scope>
    <source>
        <strain evidence="1 2">54-13</strain>
    </source>
</reference>
<gene>
    <name evidence="1" type="ORF">AAK873_08665</name>
</gene>